<dbReference type="SUPFAM" id="SSF46565">
    <property type="entry name" value="Chaperone J-domain"/>
    <property type="match status" value="1"/>
</dbReference>
<dbReference type="Gene3D" id="1.10.287.110">
    <property type="entry name" value="DnaJ domain"/>
    <property type="match status" value="1"/>
</dbReference>
<feature type="region of interest" description="Disordered" evidence="2">
    <location>
        <begin position="23"/>
        <end position="47"/>
    </location>
</feature>
<dbReference type="Gene3D" id="2.60.260.20">
    <property type="entry name" value="Urease metallochaperone UreE, N-terminal domain"/>
    <property type="match status" value="2"/>
</dbReference>
<dbReference type="PROSITE" id="PS00636">
    <property type="entry name" value="DNAJ_1"/>
    <property type="match status" value="1"/>
</dbReference>
<reference evidence="4" key="1">
    <citation type="submission" date="2022-11" db="EMBL/GenBank/DDBJ databases">
        <title>Hoeflea poritis sp. nov., isolated from scleractinian coral Porites lutea.</title>
        <authorList>
            <person name="Zhang G."/>
            <person name="Wei Q."/>
            <person name="Cai L."/>
        </authorList>
    </citation>
    <scope>NUCLEOTIDE SEQUENCE</scope>
    <source>
        <strain evidence="4">E7-10</strain>
    </source>
</reference>
<dbReference type="SUPFAM" id="SSF49493">
    <property type="entry name" value="HSP40/DnaJ peptide-binding domain"/>
    <property type="match status" value="2"/>
</dbReference>
<dbReference type="Pfam" id="PF01556">
    <property type="entry name" value="DnaJ_C"/>
    <property type="match status" value="1"/>
</dbReference>
<feature type="domain" description="J" evidence="3">
    <location>
        <begin position="3"/>
        <end position="68"/>
    </location>
</feature>
<keyword evidence="5" id="KW-1185">Reference proteome</keyword>
<feature type="compositionally biased region" description="Basic and acidic residues" evidence="2">
    <location>
        <begin position="107"/>
        <end position="132"/>
    </location>
</feature>
<sequence length="330" mass="36128">MRNPYAVLGIPKTASGDEIKAAFRKKAKSSHPDRNQNNPRAASRFNDVNHAYEILGNAKKRRLFDSGQIDSSGRATPRKSVFSGFAGVNPWNGFSFKRSKNSSAAADEAKRDKPADAASEADKGGFENDSHEEIMERIFGESFVRKTAEDAPGLDDHPEPEPETQQVDEADIHAELAISLDRVLKTSSESVTLPDGRTVKVNLPAGIENGRVLRLHGKGKNLPEDKMGDALITIRYKKHKYLRTDGVDLVADLPVPLKDGILGAKVPFEGLDGKLLVSIPPWSGSDRVLRIRGKGLPDSNKRRGDLYINVKLLLPEDPDDALLAYAKSTD</sequence>
<dbReference type="InterPro" id="IPR001623">
    <property type="entry name" value="DnaJ_domain"/>
</dbReference>
<gene>
    <name evidence="4" type="ORF">OOZ53_05675</name>
</gene>
<evidence type="ECO:0000313" key="4">
    <source>
        <dbReference type="EMBL" id="MDA4844828.1"/>
    </source>
</evidence>
<dbReference type="InterPro" id="IPR002939">
    <property type="entry name" value="DnaJ_C"/>
</dbReference>
<feature type="region of interest" description="Disordered" evidence="2">
    <location>
        <begin position="105"/>
        <end position="132"/>
    </location>
</feature>
<comment type="caution">
    <text evidence="4">The sequence shown here is derived from an EMBL/GenBank/DDBJ whole genome shotgun (WGS) entry which is preliminary data.</text>
</comment>
<dbReference type="InterPro" id="IPR036869">
    <property type="entry name" value="J_dom_sf"/>
</dbReference>
<dbReference type="EMBL" id="JAPJZH010000003">
    <property type="protein sequence ID" value="MDA4844828.1"/>
    <property type="molecule type" value="Genomic_DNA"/>
</dbReference>
<dbReference type="PANTHER" id="PTHR43096">
    <property type="entry name" value="DNAJ HOMOLOG 1, MITOCHONDRIAL-RELATED"/>
    <property type="match status" value="1"/>
</dbReference>
<name>A0ABT4VJF5_9HYPH</name>
<dbReference type="Proteomes" id="UP001148313">
    <property type="component" value="Unassembled WGS sequence"/>
</dbReference>
<dbReference type="PANTHER" id="PTHR43096:SF52">
    <property type="entry name" value="DNAJ HOMOLOG 1, MITOCHONDRIAL-RELATED"/>
    <property type="match status" value="1"/>
</dbReference>
<dbReference type="CDD" id="cd10747">
    <property type="entry name" value="DnaJ_C"/>
    <property type="match status" value="1"/>
</dbReference>
<dbReference type="RefSeq" id="WP_271088365.1">
    <property type="nucleotide sequence ID" value="NZ_JAPJZH010000003.1"/>
</dbReference>
<evidence type="ECO:0000259" key="3">
    <source>
        <dbReference type="PROSITE" id="PS50076"/>
    </source>
</evidence>
<dbReference type="PRINTS" id="PR00625">
    <property type="entry name" value="JDOMAIN"/>
</dbReference>
<accession>A0ABT4VJF5</accession>
<dbReference type="CDD" id="cd06257">
    <property type="entry name" value="DnaJ"/>
    <property type="match status" value="1"/>
</dbReference>
<dbReference type="SMART" id="SM00271">
    <property type="entry name" value="DnaJ"/>
    <property type="match status" value="1"/>
</dbReference>
<dbReference type="InterPro" id="IPR008971">
    <property type="entry name" value="HSP40/DnaJ_pept-bd"/>
</dbReference>
<dbReference type="Pfam" id="PF00226">
    <property type="entry name" value="DnaJ"/>
    <property type="match status" value="1"/>
</dbReference>
<dbReference type="InterPro" id="IPR018253">
    <property type="entry name" value="DnaJ_domain_CS"/>
</dbReference>
<dbReference type="PROSITE" id="PS50076">
    <property type="entry name" value="DNAJ_2"/>
    <property type="match status" value="1"/>
</dbReference>
<evidence type="ECO:0000256" key="1">
    <source>
        <dbReference type="ARBA" id="ARBA00023186"/>
    </source>
</evidence>
<evidence type="ECO:0000256" key="2">
    <source>
        <dbReference type="SAM" id="MobiDB-lite"/>
    </source>
</evidence>
<organism evidence="4 5">
    <name type="scientific">Hoeflea poritis</name>
    <dbReference type="NCBI Taxonomy" id="2993659"/>
    <lineage>
        <taxon>Bacteria</taxon>
        <taxon>Pseudomonadati</taxon>
        <taxon>Pseudomonadota</taxon>
        <taxon>Alphaproteobacteria</taxon>
        <taxon>Hyphomicrobiales</taxon>
        <taxon>Rhizobiaceae</taxon>
        <taxon>Hoeflea</taxon>
    </lineage>
</organism>
<proteinExistence type="predicted"/>
<keyword evidence="1" id="KW-0143">Chaperone</keyword>
<evidence type="ECO:0000313" key="5">
    <source>
        <dbReference type="Proteomes" id="UP001148313"/>
    </source>
</evidence>
<protein>
    <submittedName>
        <fullName evidence="4">DnaJ domain-containing protein</fullName>
    </submittedName>
</protein>